<accession>A0A3N6TPV2</accession>
<dbReference type="AlphaFoldDB" id="A0A3N6TPV2"/>
<reference evidence="5 6" key="1">
    <citation type="submission" date="2018-10" db="EMBL/GenBank/DDBJ databases">
        <title>Draft genome sequence for the type isolate of Erwinia psidii, agent causal of bacterial blight in guava (Psidium guajava) and wilt and die-back of Eucalyptus spp.</title>
        <authorList>
            <person name="Hermenegildo P.S."/>
            <person name="Santos S.A."/>
            <person name="Guimaraes L.M.S."/>
            <person name="Vidigal P.M.P."/>
            <person name="Pereira I.C."/>
            <person name="Badel J.L."/>
            <person name="Alfenas-Zerbini P."/>
            <person name="Ferreira M.A.S.V."/>
            <person name="Alfenas A.C."/>
        </authorList>
    </citation>
    <scope>NUCLEOTIDE SEQUENCE [LARGE SCALE GENOMIC DNA]</scope>
    <source>
        <strain evidence="5 6">IBSBF 435</strain>
    </source>
</reference>
<organism evidence="5 6">
    <name type="scientific">Erwinia psidii</name>
    <dbReference type="NCBI Taxonomy" id="69224"/>
    <lineage>
        <taxon>Bacteria</taxon>
        <taxon>Pseudomonadati</taxon>
        <taxon>Pseudomonadota</taxon>
        <taxon>Gammaproteobacteria</taxon>
        <taxon>Enterobacterales</taxon>
        <taxon>Erwiniaceae</taxon>
        <taxon>Erwinia</taxon>
    </lineage>
</organism>
<evidence type="ECO:0000256" key="1">
    <source>
        <dbReference type="ARBA" id="ARBA00004196"/>
    </source>
</evidence>
<keyword evidence="2 3" id="KW-0175">Coiled coil</keyword>
<protein>
    <submittedName>
        <fullName evidence="5">HlyD family efflux transporter periplasmic adaptor subunit</fullName>
    </submittedName>
</protein>
<evidence type="ECO:0000256" key="2">
    <source>
        <dbReference type="ARBA" id="ARBA00023054"/>
    </source>
</evidence>
<sequence>MNITPGIFIKIKLRGFLVFFLIGLSGCDYTNSLIFSGYSYGDFVYLALSETGKVDTLLVNKGDRVKAGQVLVKMESFTAENALKKAEKNYQAEIATLRNMQSGERPAELNVIRSQLKKARSAANLAKNQLERYQALFRTKVVSATEWESAREDYAQKQALVDELLHQLEAKQLPSRQAEIQRQQALVESAKVQRDKADWDLRQLEIVAPQAAQVFDILYRPGERPAAGRPIVSLLPEGNVKMRFFVPEKIAGALKTGMKVRIYFDGYSGFVPGLLNYISPEAEYTPPVIYSSKRREKLLFMVEAVPEYNQQASLVKPGLPVRVEIVTDDPVLH</sequence>
<dbReference type="Gene3D" id="1.10.287.470">
    <property type="entry name" value="Helix hairpin bin"/>
    <property type="match status" value="1"/>
</dbReference>
<comment type="caution">
    <text evidence="5">The sequence shown here is derived from an EMBL/GenBank/DDBJ whole genome shotgun (WGS) entry which is preliminary data.</text>
</comment>
<dbReference type="Gene3D" id="2.40.30.170">
    <property type="match status" value="1"/>
</dbReference>
<dbReference type="Gene3D" id="2.40.50.100">
    <property type="match status" value="1"/>
</dbReference>
<dbReference type="Pfam" id="PF25881">
    <property type="entry name" value="HH_YBHG"/>
    <property type="match status" value="1"/>
</dbReference>
<dbReference type="Proteomes" id="UP000279457">
    <property type="component" value="Unassembled WGS sequence"/>
</dbReference>
<feature type="coiled-coil region" evidence="3">
    <location>
        <begin position="80"/>
        <end position="136"/>
    </location>
</feature>
<proteinExistence type="predicted"/>
<name>A0A3N6TPV2_9GAMM</name>
<dbReference type="InterPro" id="IPR059052">
    <property type="entry name" value="HH_YbhG-like"/>
</dbReference>
<comment type="subcellular location">
    <subcellularLocation>
        <location evidence="1">Cell envelope</location>
    </subcellularLocation>
</comment>
<dbReference type="PRINTS" id="PR01490">
    <property type="entry name" value="RTXTOXIND"/>
</dbReference>
<evidence type="ECO:0000313" key="6">
    <source>
        <dbReference type="Proteomes" id="UP000279457"/>
    </source>
</evidence>
<keyword evidence="6" id="KW-1185">Reference proteome</keyword>
<dbReference type="PANTHER" id="PTHR32347">
    <property type="entry name" value="EFFLUX SYSTEM COMPONENT YKNX-RELATED"/>
    <property type="match status" value="1"/>
</dbReference>
<evidence type="ECO:0000313" key="5">
    <source>
        <dbReference type="EMBL" id="RQM37262.1"/>
    </source>
</evidence>
<evidence type="ECO:0000256" key="3">
    <source>
        <dbReference type="SAM" id="Coils"/>
    </source>
</evidence>
<dbReference type="PANTHER" id="PTHR32347:SF23">
    <property type="entry name" value="BLL5650 PROTEIN"/>
    <property type="match status" value="1"/>
</dbReference>
<dbReference type="InterPro" id="IPR050465">
    <property type="entry name" value="UPF0194_transport"/>
</dbReference>
<dbReference type="GO" id="GO:0030313">
    <property type="term" value="C:cell envelope"/>
    <property type="evidence" value="ECO:0007669"/>
    <property type="project" value="UniProtKB-SubCell"/>
</dbReference>
<gene>
    <name evidence="5" type="ORF">EB241_16495</name>
</gene>
<evidence type="ECO:0000259" key="4">
    <source>
        <dbReference type="Pfam" id="PF25881"/>
    </source>
</evidence>
<feature type="domain" description="YbhG-like alpha-helical hairpin" evidence="4">
    <location>
        <begin position="81"/>
        <end position="198"/>
    </location>
</feature>
<dbReference type="EMBL" id="RHHM01000013">
    <property type="protein sequence ID" value="RQM37262.1"/>
    <property type="molecule type" value="Genomic_DNA"/>
</dbReference>
<dbReference type="RefSeq" id="WP_124234121.1">
    <property type="nucleotide sequence ID" value="NZ_RHHM01000013.1"/>
</dbReference>
<dbReference type="OrthoDB" id="8558741at2"/>